<dbReference type="SUPFAM" id="SSF64182">
    <property type="entry name" value="DHH phosphoesterases"/>
    <property type="match status" value="1"/>
</dbReference>
<evidence type="ECO:0000256" key="1">
    <source>
        <dbReference type="ARBA" id="ARBA00005915"/>
    </source>
</evidence>
<evidence type="ECO:0000256" key="3">
    <source>
        <dbReference type="ARBA" id="ARBA00022722"/>
    </source>
</evidence>
<evidence type="ECO:0000256" key="2">
    <source>
        <dbReference type="ARBA" id="ARBA00019841"/>
    </source>
</evidence>
<dbReference type="InterPro" id="IPR001667">
    <property type="entry name" value="DDH_dom"/>
</dbReference>
<feature type="domain" description="DHHA1" evidence="7">
    <location>
        <begin position="220"/>
        <end position="314"/>
    </location>
</feature>
<sequence length="443" mass="49457">RALELNVSLILTVDCGITAQKQIAFANEQNVDVIVCDHHSPVGEPPAAYAILNPKQAGCSYPFEELAGCGVAFKYLQALARRLKMDDSFYMDTLDLVALGTAADIVDLKDENRILMYHGLKKINSHPREGISALIQISGLGRQTINVSLIVFILAPRLNAVGRISNAKKAVHLLTSSSPQQAKNIAQILNSENKKRRNIDEQTFHEAVELIMESEELQNAPVLVLDKNDWHLGVIGIVASRLLEKYNRPAILISNQNGLGKASARSTDKFNIFDALQNLQDMLISYGGHACAAGLTIETEKIDAFRKAINEYASRHMETKSALPELHIDAVINFPDLSGRLLHGLKDMEPFGPSNMRPVFQSSDVKVNGKVRVIGHNHLKFKLQQHGMVIDAIYFNGLKYREQLEQIDKSFNFVYVIEESNWQGQNTIQLRIKDFKEFDGRDS</sequence>
<dbReference type="InterPro" id="IPR041122">
    <property type="entry name" value="RecJ_OB"/>
</dbReference>
<dbReference type="GO" id="GO:0003676">
    <property type="term" value="F:nucleic acid binding"/>
    <property type="evidence" value="ECO:0007669"/>
    <property type="project" value="InterPro"/>
</dbReference>
<reference evidence="9" key="1">
    <citation type="journal article" date="2020" name="mSystems">
        <title>Genome- and Community-Level Interaction Insights into Carbon Utilization and Element Cycling Functions of Hydrothermarchaeota in Hydrothermal Sediment.</title>
        <authorList>
            <person name="Zhou Z."/>
            <person name="Liu Y."/>
            <person name="Xu W."/>
            <person name="Pan J."/>
            <person name="Luo Z.H."/>
            <person name="Li M."/>
        </authorList>
    </citation>
    <scope>NUCLEOTIDE SEQUENCE [LARGE SCALE GENOMIC DNA]</scope>
    <source>
        <strain evidence="9">HyVt-456</strain>
    </source>
</reference>
<dbReference type="PANTHER" id="PTHR30255">
    <property type="entry name" value="SINGLE-STRANDED-DNA-SPECIFIC EXONUCLEASE RECJ"/>
    <property type="match status" value="1"/>
</dbReference>
<dbReference type="AlphaFoldDB" id="A0A7V1PV39"/>
<dbReference type="GO" id="GO:0008409">
    <property type="term" value="F:5'-3' exonuclease activity"/>
    <property type="evidence" value="ECO:0007669"/>
    <property type="project" value="InterPro"/>
</dbReference>
<dbReference type="InterPro" id="IPR003156">
    <property type="entry name" value="DHHA1_dom"/>
</dbReference>
<evidence type="ECO:0000313" key="9">
    <source>
        <dbReference type="EMBL" id="HED10977.1"/>
    </source>
</evidence>
<feature type="domain" description="RecJ OB" evidence="8">
    <location>
        <begin position="328"/>
        <end position="434"/>
    </location>
</feature>
<evidence type="ECO:0000259" key="6">
    <source>
        <dbReference type="Pfam" id="PF01368"/>
    </source>
</evidence>
<comment type="caution">
    <text evidence="9">The sequence shown here is derived from an EMBL/GenBank/DDBJ whole genome shotgun (WGS) entry which is preliminary data.</text>
</comment>
<name>A0A7V1PV39_CALAY</name>
<evidence type="ECO:0000256" key="5">
    <source>
        <dbReference type="ARBA" id="ARBA00022839"/>
    </source>
</evidence>
<comment type="similarity">
    <text evidence="1">Belongs to the RecJ family.</text>
</comment>
<protein>
    <recommendedName>
        <fullName evidence="2">Single-stranded-DNA-specific exonuclease RecJ</fullName>
    </recommendedName>
</protein>
<keyword evidence="4" id="KW-0378">Hydrolase</keyword>
<gene>
    <name evidence="9" type="primary">recJ</name>
    <name evidence="9" type="ORF">ENJ10_09835</name>
</gene>
<evidence type="ECO:0000259" key="7">
    <source>
        <dbReference type="Pfam" id="PF02272"/>
    </source>
</evidence>
<dbReference type="Proteomes" id="UP000886005">
    <property type="component" value="Unassembled WGS sequence"/>
</dbReference>
<evidence type="ECO:0000256" key="4">
    <source>
        <dbReference type="ARBA" id="ARBA00022801"/>
    </source>
</evidence>
<dbReference type="InterPro" id="IPR038763">
    <property type="entry name" value="DHH_sf"/>
</dbReference>
<keyword evidence="3" id="KW-0540">Nuclease</keyword>
<keyword evidence="5 9" id="KW-0269">Exonuclease</keyword>
<evidence type="ECO:0000259" key="8">
    <source>
        <dbReference type="Pfam" id="PF17768"/>
    </source>
</evidence>
<dbReference type="NCBIfam" id="TIGR00644">
    <property type="entry name" value="recJ"/>
    <property type="match status" value="1"/>
</dbReference>
<dbReference type="GO" id="GO:0006281">
    <property type="term" value="P:DNA repair"/>
    <property type="evidence" value="ECO:0007669"/>
    <property type="project" value="InterPro"/>
</dbReference>
<organism evidence="9">
    <name type="scientific">Caldithrix abyssi</name>
    <dbReference type="NCBI Taxonomy" id="187145"/>
    <lineage>
        <taxon>Bacteria</taxon>
        <taxon>Pseudomonadati</taxon>
        <taxon>Calditrichota</taxon>
        <taxon>Calditrichia</taxon>
        <taxon>Calditrichales</taxon>
        <taxon>Calditrichaceae</taxon>
        <taxon>Caldithrix</taxon>
    </lineage>
</organism>
<dbReference type="Pfam" id="PF02272">
    <property type="entry name" value="DHHA1"/>
    <property type="match status" value="1"/>
</dbReference>
<dbReference type="PANTHER" id="PTHR30255:SF2">
    <property type="entry name" value="SINGLE-STRANDED-DNA-SPECIFIC EXONUCLEASE RECJ"/>
    <property type="match status" value="1"/>
</dbReference>
<proteinExistence type="inferred from homology"/>
<accession>A0A7V1PV39</accession>
<dbReference type="EMBL" id="DRLD01000273">
    <property type="protein sequence ID" value="HED10977.1"/>
    <property type="molecule type" value="Genomic_DNA"/>
</dbReference>
<dbReference type="Pfam" id="PF01368">
    <property type="entry name" value="DHH"/>
    <property type="match status" value="1"/>
</dbReference>
<feature type="non-terminal residue" evidence="9">
    <location>
        <position position="1"/>
    </location>
</feature>
<dbReference type="Gene3D" id="3.90.1640.30">
    <property type="match status" value="1"/>
</dbReference>
<dbReference type="InterPro" id="IPR051673">
    <property type="entry name" value="SSDNA_exonuclease_RecJ"/>
</dbReference>
<feature type="domain" description="DDH" evidence="6">
    <location>
        <begin position="8"/>
        <end position="101"/>
    </location>
</feature>
<dbReference type="GO" id="GO:0006310">
    <property type="term" value="P:DNA recombination"/>
    <property type="evidence" value="ECO:0007669"/>
    <property type="project" value="InterPro"/>
</dbReference>
<dbReference type="InterPro" id="IPR004610">
    <property type="entry name" value="RecJ"/>
</dbReference>
<dbReference type="Gene3D" id="3.10.310.30">
    <property type="match status" value="1"/>
</dbReference>
<dbReference type="Pfam" id="PF17768">
    <property type="entry name" value="RecJ_OB"/>
    <property type="match status" value="1"/>
</dbReference>